<gene>
    <name evidence="1" type="ORF">IPOD504_LOCUS753</name>
</gene>
<protein>
    <submittedName>
        <fullName evidence="1">Uncharacterized protein</fullName>
    </submittedName>
</protein>
<organism evidence="1 2">
    <name type="scientific">Iphiclides podalirius</name>
    <name type="common">scarce swallowtail</name>
    <dbReference type="NCBI Taxonomy" id="110791"/>
    <lineage>
        <taxon>Eukaryota</taxon>
        <taxon>Metazoa</taxon>
        <taxon>Ecdysozoa</taxon>
        <taxon>Arthropoda</taxon>
        <taxon>Hexapoda</taxon>
        <taxon>Insecta</taxon>
        <taxon>Pterygota</taxon>
        <taxon>Neoptera</taxon>
        <taxon>Endopterygota</taxon>
        <taxon>Lepidoptera</taxon>
        <taxon>Glossata</taxon>
        <taxon>Ditrysia</taxon>
        <taxon>Papilionoidea</taxon>
        <taxon>Papilionidae</taxon>
        <taxon>Papilioninae</taxon>
        <taxon>Iphiclides</taxon>
    </lineage>
</organism>
<evidence type="ECO:0000313" key="2">
    <source>
        <dbReference type="Proteomes" id="UP000837857"/>
    </source>
</evidence>
<proteinExistence type="predicted"/>
<name>A0ABN8HR98_9NEOP</name>
<sequence length="78" mass="8567">MNTKSVRNRIISVLSDIQVTRPAPSLLAFEGIAAQTDLYHGALGKICVARNTPEAFTRKMFNKWRGLVESAPAAGRPR</sequence>
<evidence type="ECO:0000313" key="1">
    <source>
        <dbReference type="EMBL" id="CAH2035906.1"/>
    </source>
</evidence>
<accession>A0ABN8HR98</accession>
<reference evidence="1" key="1">
    <citation type="submission" date="2022-03" db="EMBL/GenBank/DDBJ databases">
        <authorList>
            <person name="Martin H S."/>
        </authorList>
    </citation>
    <scope>NUCLEOTIDE SEQUENCE</scope>
</reference>
<feature type="non-terminal residue" evidence="1">
    <location>
        <position position="78"/>
    </location>
</feature>
<dbReference type="Proteomes" id="UP000837857">
    <property type="component" value="Chromosome 1"/>
</dbReference>
<dbReference type="EMBL" id="OW152813">
    <property type="protein sequence ID" value="CAH2035906.1"/>
    <property type="molecule type" value="Genomic_DNA"/>
</dbReference>
<keyword evidence="2" id="KW-1185">Reference proteome</keyword>